<sequence>MYPLSLTLKGFRGIRDGLGLDVLTLDLERLAGDAELVALSGANGRGKSTILDNLQPFQTLPSRASLAGPGGFSYYDHVVLPESEKDLVWLHEGRRFRSQIVIRNNGRRATDAFLFEADAEGRWRPVVLPDGTLSDGKTGTYNRCVEHLLGSAETFFTSAFSAQGKRQLSAYQNSEIKTLLADLLGQEHIRNEGKKAAQVVDLLKAGLVAMRQQQASLDEQLLRLQDEYQSLGDTGTRIATQARARVEALRVQEAAHTHLARQQAVFEQARGLEARRTQLNGERSALIGTGKQVIEVIADQAQAQRQRLVRLEQRIAHRKAQRSAQLQTLDRQRRQCDTVLLGEAAVRRAGRRLSLAESVAARRAERLQSARHQVQELSRCTAAWESARQCLKAIEREAGQAALRAEDLARRFGLAREVPCAGTDLQGRCKLLGDAREAQGLMPSAQEAIRRLSADKADVQRQLSEHETQRRALTQAPQVLAHAERREAIARDRATRNGRLAARMGEIQQTLTRRNDIERELAALTQAGSQDGETDEEHAERLDIRATLKALEAQHEQQAKHYRQGLDRLDEALAALPPAFDGRVLSEAERTLAAAQAAFAEAERAHLQAVRDAERRTALDRQLRDRKRERADAAARIAQVEAQLGNWSLLVKCLGNDGLIALAIDDAGPALAGLANDLLLASYGPRFTVSLLTQVENRKGEQREGFVIEVHDGESGQSKRVEQMSGGERIWVNECLVRAVALYLSQNSGRCYGTLFSDEVDGALDPARKRMFMAMKREVLRLGGYAREIFISQTPELTSMADAVINLDAWGPPTMKASAPPAEPEYQGA</sequence>
<gene>
    <name evidence="2" type="ORF">HNP55_002910</name>
</gene>
<evidence type="ECO:0000313" key="3">
    <source>
        <dbReference type="Proteomes" id="UP000562027"/>
    </source>
</evidence>
<feature type="coiled-coil region" evidence="1">
    <location>
        <begin position="585"/>
        <end position="643"/>
    </location>
</feature>
<dbReference type="EMBL" id="JACHLP010000005">
    <property type="protein sequence ID" value="MBB4844374.1"/>
    <property type="molecule type" value="Genomic_DNA"/>
</dbReference>
<evidence type="ECO:0000256" key="1">
    <source>
        <dbReference type="SAM" id="Coils"/>
    </source>
</evidence>
<dbReference type="SUPFAM" id="SSF52540">
    <property type="entry name" value="P-loop containing nucleoside triphosphate hydrolases"/>
    <property type="match status" value="1"/>
</dbReference>
<evidence type="ECO:0000313" key="2">
    <source>
        <dbReference type="EMBL" id="MBB4844374.1"/>
    </source>
</evidence>
<keyword evidence="2" id="KW-0378">Hydrolase</keyword>
<dbReference type="PANTHER" id="PTHR32114:SF2">
    <property type="entry name" value="ABC TRANSPORTER ABCH.3"/>
    <property type="match status" value="1"/>
</dbReference>
<name>A0A840L727_9BURK</name>
<keyword evidence="3" id="KW-1185">Reference proteome</keyword>
<organism evidence="2 3">
    <name type="scientific">Roseateles oligotrophus</name>
    <dbReference type="NCBI Taxonomy" id="1769250"/>
    <lineage>
        <taxon>Bacteria</taxon>
        <taxon>Pseudomonadati</taxon>
        <taxon>Pseudomonadota</taxon>
        <taxon>Betaproteobacteria</taxon>
        <taxon>Burkholderiales</taxon>
        <taxon>Sphaerotilaceae</taxon>
        <taxon>Roseateles</taxon>
    </lineage>
</organism>
<feature type="coiled-coil region" evidence="1">
    <location>
        <begin position="294"/>
        <end position="321"/>
    </location>
</feature>
<keyword evidence="1" id="KW-0175">Coiled coil</keyword>
<proteinExistence type="predicted"/>
<dbReference type="Gene3D" id="3.40.50.300">
    <property type="entry name" value="P-loop containing nucleotide triphosphate hydrolases"/>
    <property type="match status" value="2"/>
</dbReference>
<comment type="caution">
    <text evidence="2">The sequence shown here is derived from an EMBL/GenBank/DDBJ whole genome shotgun (WGS) entry which is preliminary data.</text>
</comment>
<reference evidence="2 3" key="1">
    <citation type="submission" date="2020-08" db="EMBL/GenBank/DDBJ databases">
        <title>Functional genomics of gut bacteria from endangered species of beetles.</title>
        <authorList>
            <person name="Carlos-Shanley C."/>
        </authorList>
    </citation>
    <scope>NUCLEOTIDE SEQUENCE [LARGE SCALE GENOMIC DNA]</scope>
    <source>
        <strain evidence="2 3">S00239</strain>
    </source>
</reference>
<dbReference type="Proteomes" id="UP000562027">
    <property type="component" value="Unassembled WGS sequence"/>
</dbReference>
<keyword evidence="2" id="KW-0540">Nuclease</keyword>
<keyword evidence="2" id="KW-0269">Exonuclease</keyword>
<dbReference type="InterPro" id="IPR027417">
    <property type="entry name" value="P-loop_NTPase"/>
</dbReference>
<dbReference type="AlphaFoldDB" id="A0A840L727"/>
<dbReference type="GO" id="GO:0004527">
    <property type="term" value="F:exonuclease activity"/>
    <property type="evidence" value="ECO:0007669"/>
    <property type="project" value="UniProtKB-KW"/>
</dbReference>
<dbReference type="PANTHER" id="PTHR32114">
    <property type="entry name" value="ABC TRANSPORTER ABCH.3"/>
    <property type="match status" value="1"/>
</dbReference>
<protein>
    <submittedName>
        <fullName evidence="2">Exonuclease SbcC</fullName>
    </submittedName>
</protein>
<accession>A0A840L727</accession>
<feature type="coiled-coil region" evidence="1">
    <location>
        <begin position="442"/>
        <end position="476"/>
    </location>
</feature>
<dbReference type="RefSeq" id="WP_221439593.1">
    <property type="nucleotide sequence ID" value="NZ_JACHLP010000005.1"/>
</dbReference>